<feature type="compositionally biased region" description="Polar residues" evidence="2">
    <location>
        <begin position="297"/>
        <end position="309"/>
    </location>
</feature>
<dbReference type="Proteomes" id="UP000077755">
    <property type="component" value="Chromosome 7"/>
</dbReference>
<dbReference type="KEGG" id="dcr:108202246"/>
<dbReference type="SUPFAM" id="SSF57889">
    <property type="entry name" value="Cysteine-rich domain"/>
    <property type="match status" value="1"/>
</dbReference>
<reference evidence="4" key="1">
    <citation type="journal article" date="2016" name="Nat. Genet.">
        <title>A high-quality carrot genome assembly provides new insights into carotenoid accumulation and asterid genome evolution.</title>
        <authorList>
            <person name="Iorizzo M."/>
            <person name="Ellison S."/>
            <person name="Senalik D."/>
            <person name="Zeng P."/>
            <person name="Satapoomin P."/>
            <person name="Huang J."/>
            <person name="Bowman M."/>
            <person name="Iovene M."/>
            <person name="Sanseverino W."/>
            <person name="Cavagnaro P."/>
            <person name="Yildiz M."/>
            <person name="Macko-Podgorni A."/>
            <person name="Moranska E."/>
            <person name="Grzebelus E."/>
            <person name="Grzebelus D."/>
            <person name="Ashrafi H."/>
            <person name="Zheng Z."/>
            <person name="Cheng S."/>
            <person name="Spooner D."/>
            <person name="Van Deynze A."/>
            <person name="Simon P."/>
        </authorList>
    </citation>
    <scope>NUCLEOTIDE SEQUENCE</scope>
    <source>
        <tissue evidence="4">Leaf</tissue>
    </source>
</reference>
<protein>
    <recommendedName>
        <fullName evidence="3">DC1 domain-containing protein</fullName>
    </recommendedName>
</protein>
<organism evidence="4 5">
    <name type="scientific">Daucus carota subsp. sativus</name>
    <name type="common">Carrot</name>
    <dbReference type="NCBI Taxonomy" id="79200"/>
    <lineage>
        <taxon>Eukaryota</taxon>
        <taxon>Viridiplantae</taxon>
        <taxon>Streptophyta</taxon>
        <taxon>Embryophyta</taxon>
        <taxon>Tracheophyta</taxon>
        <taxon>Spermatophyta</taxon>
        <taxon>Magnoliopsida</taxon>
        <taxon>eudicotyledons</taxon>
        <taxon>Gunneridae</taxon>
        <taxon>Pentapetalae</taxon>
        <taxon>asterids</taxon>
        <taxon>campanulids</taxon>
        <taxon>Apiales</taxon>
        <taxon>Apiaceae</taxon>
        <taxon>Apioideae</taxon>
        <taxon>Scandiceae</taxon>
        <taxon>Daucinae</taxon>
        <taxon>Daucus</taxon>
        <taxon>Daucus sect. Daucus</taxon>
    </lineage>
</organism>
<dbReference type="EMBL" id="CP093349">
    <property type="protein sequence ID" value="WOH09717.1"/>
    <property type="molecule type" value="Genomic_DNA"/>
</dbReference>
<dbReference type="InterPro" id="IPR004146">
    <property type="entry name" value="DC1"/>
</dbReference>
<dbReference type="PANTHER" id="PTHR47841:SF7">
    <property type="entry name" value="CYSTEINE_HISTIDINE-RICH C1 DOMAIN PROTEIN"/>
    <property type="match status" value="1"/>
</dbReference>
<dbReference type="InterPro" id="IPR046349">
    <property type="entry name" value="C1-like_sf"/>
</dbReference>
<evidence type="ECO:0000313" key="5">
    <source>
        <dbReference type="Proteomes" id="UP000077755"/>
    </source>
</evidence>
<reference evidence="4" key="2">
    <citation type="submission" date="2022-03" db="EMBL/GenBank/DDBJ databases">
        <title>Draft title - Genomic analysis of global carrot germplasm unveils the trajectory of domestication and the origin of high carotenoid orange carrot.</title>
        <authorList>
            <person name="Iorizzo M."/>
            <person name="Ellison S."/>
            <person name="Senalik D."/>
            <person name="Macko-Podgorni A."/>
            <person name="Grzebelus D."/>
            <person name="Bostan H."/>
            <person name="Rolling W."/>
            <person name="Curaba J."/>
            <person name="Simon P."/>
        </authorList>
    </citation>
    <scope>NUCLEOTIDE SEQUENCE</scope>
    <source>
        <tissue evidence="4">Leaf</tissue>
    </source>
</reference>
<proteinExistence type="predicted"/>
<evidence type="ECO:0000259" key="3">
    <source>
        <dbReference type="Pfam" id="PF03107"/>
    </source>
</evidence>
<keyword evidence="1" id="KW-0677">Repeat</keyword>
<dbReference type="AlphaFoldDB" id="A0AAF0XMF0"/>
<sequence length="344" mass="38612">MEHRSHFMHQGHALLQIHNTQDYLCGGCKTNGEGTNFGCEPCNFHMHDFCTNCPKILSSFLHPQHPLSLMTSNTQYAAPPRICDVCEDTVEGLFYWCQTCEFSVHPLCTQFPPSLRHAVHLSHPLMFQKSYKDAYCCVCNTAVRSYFWRYRCGCCDGFDVHVECAALLQIPHEQSSSDDTTSRRLPPWAGLYTYGGVSSAVNSQNMYHQTTPPYPMYNPYGGVSSMHNFYGHGMYAQQPHQLYGQMQHCAYPNMNSYYMYNPSIGLPYYTNPHNMYNGAPPCDFNSQPSQIHHGDTSHQGQAHNGQNSPAGAQKFGKMVFKIVANLTLGVMSNVIFGALGLAAL</sequence>
<keyword evidence="5" id="KW-1185">Reference proteome</keyword>
<evidence type="ECO:0000313" key="4">
    <source>
        <dbReference type="EMBL" id="WOH09717.1"/>
    </source>
</evidence>
<feature type="region of interest" description="Disordered" evidence="2">
    <location>
        <begin position="281"/>
        <end position="309"/>
    </location>
</feature>
<evidence type="ECO:0000256" key="1">
    <source>
        <dbReference type="ARBA" id="ARBA00022737"/>
    </source>
</evidence>
<feature type="domain" description="DC1" evidence="3">
    <location>
        <begin position="60"/>
        <end position="108"/>
    </location>
</feature>
<name>A0AAF0XMF0_DAUCS</name>
<dbReference type="Pfam" id="PF03107">
    <property type="entry name" value="C1_2"/>
    <property type="match status" value="1"/>
</dbReference>
<evidence type="ECO:0000256" key="2">
    <source>
        <dbReference type="SAM" id="MobiDB-lite"/>
    </source>
</evidence>
<accession>A0AAF0XMF0</accession>
<dbReference type="PANTHER" id="PTHR47841">
    <property type="entry name" value="DIACYLGLYCEROL KINASE THETA-LIKE-RELATED"/>
    <property type="match status" value="1"/>
</dbReference>
<gene>
    <name evidence="4" type="ORF">DCAR_0729175</name>
</gene>